<dbReference type="PROSITE" id="PS00135">
    <property type="entry name" value="TRYPSIN_SER"/>
    <property type="match status" value="2"/>
</dbReference>
<dbReference type="FunFam" id="2.40.10.10:FF:000068">
    <property type="entry name" value="transmembrane protease serine 2"/>
    <property type="match status" value="2"/>
</dbReference>
<dbReference type="CDD" id="cd00190">
    <property type="entry name" value="Tryp_SPc"/>
    <property type="match status" value="2"/>
</dbReference>
<evidence type="ECO:0000256" key="7">
    <source>
        <dbReference type="ARBA" id="ARBA00024195"/>
    </source>
</evidence>
<evidence type="ECO:0000256" key="4">
    <source>
        <dbReference type="ARBA" id="ARBA00022801"/>
    </source>
</evidence>
<dbReference type="AlphaFoldDB" id="A0ABD1D7B0"/>
<feature type="signal peptide" evidence="9">
    <location>
        <begin position="1"/>
        <end position="16"/>
    </location>
</feature>
<keyword evidence="6" id="KW-1015">Disulfide bond</keyword>
<dbReference type="PRINTS" id="PR00722">
    <property type="entry name" value="CHYMOTRYPSIN"/>
</dbReference>
<name>A0ABD1D7B0_CULPP</name>
<keyword evidence="4 8" id="KW-0378">Hydrolase</keyword>
<evidence type="ECO:0000256" key="5">
    <source>
        <dbReference type="ARBA" id="ARBA00022825"/>
    </source>
</evidence>
<evidence type="ECO:0000259" key="10">
    <source>
        <dbReference type="PROSITE" id="PS50240"/>
    </source>
</evidence>
<dbReference type="Pfam" id="PF00089">
    <property type="entry name" value="Trypsin"/>
    <property type="match status" value="2"/>
</dbReference>
<keyword evidence="9" id="KW-0732">Signal</keyword>
<dbReference type="PANTHER" id="PTHR24276">
    <property type="entry name" value="POLYSERASE-RELATED"/>
    <property type="match status" value="1"/>
</dbReference>
<dbReference type="FunFam" id="2.40.10.10:FF:000036">
    <property type="entry name" value="Trypsin beta"/>
    <property type="match status" value="2"/>
</dbReference>
<feature type="chain" id="PRO_5044856837" description="Peptidase S1 domain-containing protein" evidence="9">
    <location>
        <begin position="17"/>
        <end position="515"/>
    </location>
</feature>
<sequence length="515" mass="53328">MFRLVVLLGCVAAALAGALPKEYTDWEGYIVGGSNAGEGQFPYQVSLRSAAGAHFCGGSIVNNQWALSAAHCTVGRTTANTFVIVGALLLNAGGQSHQSNLIVNHPGYSSLSLANDISVIRVATPFVFNANVAPVALASAFLESGAGAQASGWGQTSHPGSLPNHLQWVNVDIITLAECRSRHSAINAARVHDNTICSSSPTGIGMCMGDSGGPLSHNGVQQGIVSWGIACAQGFPDVFAHLVGGVDLDDWRSPTESEIMFRLSLLFVVACAVAVLGGSLPAEYLEWEGRIVGGSNAASGQFPYQVSLRSGANAHFCGGSVINNRYALSAAHCTVGRTTANTRVVVGTHLLNSGGISHQVQRIVNHGSYNANTLANDVSLVMTASVITFTNLVQPIGLSATFINTASGALASGWGQLGANAGIPNNLQWLSTNIITLADCRNRHSVANAARVFDHKICTLSPAGQGMCMGDSGGPLVHGGQQQGIVSWGIPCGLGAPDVFDRVSSHRAWILANAV</sequence>
<dbReference type="PROSITE" id="PS50240">
    <property type="entry name" value="TRYPSIN_DOM"/>
    <property type="match status" value="2"/>
</dbReference>
<organism evidence="11 12">
    <name type="scientific">Culex pipiens pipiens</name>
    <name type="common">Northern house mosquito</name>
    <dbReference type="NCBI Taxonomy" id="38569"/>
    <lineage>
        <taxon>Eukaryota</taxon>
        <taxon>Metazoa</taxon>
        <taxon>Ecdysozoa</taxon>
        <taxon>Arthropoda</taxon>
        <taxon>Hexapoda</taxon>
        <taxon>Insecta</taxon>
        <taxon>Pterygota</taxon>
        <taxon>Neoptera</taxon>
        <taxon>Endopterygota</taxon>
        <taxon>Diptera</taxon>
        <taxon>Nematocera</taxon>
        <taxon>Culicoidea</taxon>
        <taxon>Culicidae</taxon>
        <taxon>Culicinae</taxon>
        <taxon>Culicini</taxon>
        <taxon>Culex</taxon>
        <taxon>Culex</taxon>
    </lineage>
</organism>
<keyword evidence="12" id="KW-1185">Reference proteome</keyword>
<dbReference type="InterPro" id="IPR043504">
    <property type="entry name" value="Peptidase_S1_PA_chymotrypsin"/>
</dbReference>
<comment type="caution">
    <text evidence="11">The sequence shown here is derived from an EMBL/GenBank/DDBJ whole genome shotgun (WGS) entry which is preliminary data.</text>
</comment>
<dbReference type="InterPro" id="IPR009003">
    <property type="entry name" value="Peptidase_S1_PA"/>
</dbReference>
<evidence type="ECO:0000256" key="2">
    <source>
        <dbReference type="ARBA" id="ARBA00022670"/>
    </source>
</evidence>
<evidence type="ECO:0000256" key="6">
    <source>
        <dbReference type="ARBA" id="ARBA00023157"/>
    </source>
</evidence>
<comment type="similarity">
    <text evidence="7">Belongs to the peptidase S1 family. CLIP subfamily.</text>
</comment>
<reference evidence="11 12" key="1">
    <citation type="submission" date="2024-05" db="EMBL/GenBank/DDBJ databases">
        <title>Culex pipiens pipiens assembly and annotation.</title>
        <authorList>
            <person name="Alout H."/>
            <person name="Durand T."/>
        </authorList>
    </citation>
    <scope>NUCLEOTIDE SEQUENCE [LARGE SCALE GENOMIC DNA]</scope>
    <source>
        <strain evidence="11">HA-2024</strain>
        <tissue evidence="11">Whole body</tissue>
    </source>
</reference>
<dbReference type="GO" id="GO:0005576">
    <property type="term" value="C:extracellular region"/>
    <property type="evidence" value="ECO:0007669"/>
    <property type="project" value="UniProtKB-SubCell"/>
</dbReference>
<proteinExistence type="inferred from homology"/>
<gene>
    <name evidence="11" type="ORF">pipiens_011183</name>
</gene>
<keyword evidence="5 8" id="KW-0720">Serine protease</keyword>
<protein>
    <recommendedName>
        <fullName evidence="10">Peptidase S1 domain-containing protein</fullName>
    </recommendedName>
</protein>
<accession>A0ABD1D7B0</accession>
<evidence type="ECO:0000256" key="3">
    <source>
        <dbReference type="ARBA" id="ARBA00022757"/>
    </source>
</evidence>
<comment type="subcellular location">
    <subcellularLocation>
        <location evidence="1">Secreted</location>
        <location evidence="1">Extracellular space</location>
    </subcellularLocation>
</comment>
<dbReference type="PROSITE" id="PS00134">
    <property type="entry name" value="TRYPSIN_HIS"/>
    <property type="match status" value="2"/>
</dbReference>
<dbReference type="SMART" id="SM00020">
    <property type="entry name" value="Tryp_SPc"/>
    <property type="match status" value="2"/>
</dbReference>
<evidence type="ECO:0000313" key="12">
    <source>
        <dbReference type="Proteomes" id="UP001562425"/>
    </source>
</evidence>
<evidence type="ECO:0000256" key="9">
    <source>
        <dbReference type="SAM" id="SignalP"/>
    </source>
</evidence>
<dbReference type="Proteomes" id="UP001562425">
    <property type="component" value="Unassembled WGS sequence"/>
</dbReference>
<dbReference type="InterPro" id="IPR033116">
    <property type="entry name" value="TRYPSIN_SER"/>
</dbReference>
<keyword evidence="3" id="KW-0222">Digestion</keyword>
<dbReference type="InterPro" id="IPR001314">
    <property type="entry name" value="Peptidase_S1A"/>
</dbReference>
<feature type="domain" description="Peptidase S1" evidence="10">
    <location>
        <begin position="30"/>
        <end position="257"/>
    </location>
</feature>
<dbReference type="InterPro" id="IPR050430">
    <property type="entry name" value="Peptidase_S1"/>
</dbReference>
<dbReference type="InterPro" id="IPR001254">
    <property type="entry name" value="Trypsin_dom"/>
</dbReference>
<dbReference type="EMBL" id="JBEHCU010007114">
    <property type="protein sequence ID" value="KAL1395521.1"/>
    <property type="molecule type" value="Genomic_DNA"/>
</dbReference>
<evidence type="ECO:0000256" key="1">
    <source>
        <dbReference type="ARBA" id="ARBA00004239"/>
    </source>
</evidence>
<evidence type="ECO:0000313" key="11">
    <source>
        <dbReference type="EMBL" id="KAL1395521.1"/>
    </source>
</evidence>
<dbReference type="GO" id="GO:0007586">
    <property type="term" value="P:digestion"/>
    <property type="evidence" value="ECO:0007669"/>
    <property type="project" value="UniProtKB-KW"/>
</dbReference>
<keyword evidence="2 8" id="KW-0645">Protease</keyword>
<feature type="domain" description="Peptidase S1" evidence="10">
    <location>
        <begin position="291"/>
        <end position="515"/>
    </location>
</feature>
<dbReference type="SUPFAM" id="SSF50494">
    <property type="entry name" value="Trypsin-like serine proteases"/>
    <property type="match status" value="2"/>
</dbReference>
<dbReference type="InterPro" id="IPR018114">
    <property type="entry name" value="TRYPSIN_HIS"/>
</dbReference>
<dbReference type="GO" id="GO:0006508">
    <property type="term" value="P:proteolysis"/>
    <property type="evidence" value="ECO:0007669"/>
    <property type="project" value="UniProtKB-KW"/>
</dbReference>
<dbReference type="Gene3D" id="2.40.10.10">
    <property type="entry name" value="Trypsin-like serine proteases"/>
    <property type="match status" value="4"/>
</dbReference>
<evidence type="ECO:0000256" key="8">
    <source>
        <dbReference type="RuleBase" id="RU363034"/>
    </source>
</evidence>
<dbReference type="GO" id="GO:0008236">
    <property type="term" value="F:serine-type peptidase activity"/>
    <property type="evidence" value="ECO:0007669"/>
    <property type="project" value="UniProtKB-KW"/>
</dbReference>
<dbReference type="PANTHER" id="PTHR24276:SF91">
    <property type="entry name" value="AT26814P-RELATED"/>
    <property type="match status" value="1"/>
</dbReference>